<sequence length="380" mass="42714">MAKWKTVEAFVREHWAYPLPPMGEAPASYKGDERSLLPEACGECHPDQHAQWRTSLHAKAMGPGIYGQLVDLWASDPAQARGCNECHAPLAEQQKRLPKGESPDAAWEKNPAHLPALETAGLACAACHVRSWRVHGPPKREDTRGNLVGSAHGGVERTPFFERAEFCMKCHQHDGDGPNGKPIQNTYREWKESLWGQEDVQCQSCHMPRRQHLWRGIHDKDMAQGAVGVEVELAGKKNEPVTARIILTNEGAGHRFPTYITPSVDVIAELEDARGRAIPGTRQTAVIGRRLSEDFTREISDTRIPPQESFVMDYLRARPREAATLRVRVHVKPDHFYHGFFISYLRGNDLSARARKLIEEARDNAAKSAFDIYDERFGLP</sequence>
<organism evidence="2 3">
    <name type="scientific">Tectimicrobiota bacterium</name>
    <dbReference type="NCBI Taxonomy" id="2528274"/>
    <lineage>
        <taxon>Bacteria</taxon>
        <taxon>Pseudomonadati</taxon>
        <taxon>Nitrospinota/Tectimicrobiota group</taxon>
        <taxon>Candidatus Tectimicrobiota</taxon>
    </lineage>
</organism>
<dbReference type="InterPro" id="IPR036280">
    <property type="entry name" value="Multihaem_cyt_sf"/>
</dbReference>
<name>A0A932I065_UNCTE</name>
<protein>
    <recommendedName>
        <fullName evidence="1">Cytochrome c-552/4 domain-containing protein</fullName>
    </recommendedName>
</protein>
<evidence type="ECO:0000313" key="2">
    <source>
        <dbReference type="EMBL" id="MBI3128527.1"/>
    </source>
</evidence>
<gene>
    <name evidence="2" type="ORF">HYZ11_13060</name>
</gene>
<comment type="caution">
    <text evidence="2">The sequence shown here is derived from an EMBL/GenBank/DDBJ whole genome shotgun (WGS) entry which is preliminary data.</text>
</comment>
<dbReference type="SUPFAM" id="SSF48695">
    <property type="entry name" value="Multiheme cytochromes"/>
    <property type="match status" value="1"/>
</dbReference>
<feature type="domain" description="Cytochrome c-552/4" evidence="1">
    <location>
        <begin position="40"/>
        <end position="97"/>
    </location>
</feature>
<dbReference type="InterPro" id="IPR023155">
    <property type="entry name" value="Cyt_c-552/4"/>
</dbReference>
<evidence type="ECO:0000313" key="3">
    <source>
        <dbReference type="Proteomes" id="UP000782312"/>
    </source>
</evidence>
<evidence type="ECO:0000259" key="1">
    <source>
        <dbReference type="Pfam" id="PF13435"/>
    </source>
</evidence>
<dbReference type="Gene3D" id="1.10.1130.10">
    <property type="entry name" value="Flavocytochrome C3, Chain A"/>
    <property type="match status" value="1"/>
</dbReference>
<dbReference type="Proteomes" id="UP000782312">
    <property type="component" value="Unassembled WGS sequence"/>
</dbReference>
<dbReference type="Pfam" id="PF13435">
    <property type="entry name" value="Cytochrome_C554"/>
    <property type="match status" value="1"/>
</dbReference>
<accession>A0A932I065</accession>
<proteinExistence type="predicted"/>
<reference evidence="2" key="1">
    <citation type="submission" date="2020-07" db="EMBL/GenBank/DDBJ databases">
        <title>Huge and variable diversity of episymbiotic CPR bacteria and DPANN archaea in groundwater ecosystems.</title>
        <authorList>
            <person name="He C.Y."/>
            <person name="Keren R."/>
            <person name="Whittaker M."/>
            <person name="Farag I.F."/>
            <person name="Doudna J."/>
            <person name="Cate J.H.D."/>
            <person name="Banfield J.F."/>
        </authorList>
    </citation>
    <scope>NUCLEOTIDE SEQUENCE</scope>
    <source>
        <strain evidence="2">NC_groundwater_763_Ag_S-0.2um_68_21</strain>
    </source>
</reference>
<dbReference type="EMBL" id="JACPUR010000031">
    <property type="protein sequence ID" value="MBI3128527.1"/>
    <property type="molecule type" value="Genomic_DNA"/>
</dbReference>
<dbReference type="AlphaFoldDB" id="A0A932I065"/>